<dbReference type="GO" id="GO:0035091">
    <property type="term" value="F:phosphatidylinositol binding"/>
    <property type="evidence" value="ECO:0007669"/>
    <property type="project" value="InterPro"/>
</dbReference>
<dbReference type="OrthoDB" id="447025at2759"/>
<dbReference type="Gene3D" id="1.20.5.170">
    <property type="match status" value="1"/>
</dbReference>
<comment type="caution">
    <text evidence="8">The sequence shown here is derived from an EMBL/GenBank/DDBJ whole genome shotgun (WGS) entry which is preliminary data.</text>
</comment>
<dbReference type="GO" id="GO:0034394">
    <property type="term" value="P:protein localization to cell surface"/>
    <property type="evidence" value="ECO:0007669"/>
    <property type="project" value="TreeGrafter"/>
</dbReference>
<dbReference type="Gene3D" id="1.25.40.90">
    <property type="match status" value="1"/>
</dbReference>
<evidence type="ECO:0000256" key="5">
    <source>
        <dbReference type="ARBA" id="ARBA00022843"/>
    </source>
</evidence>
<dbReference type="GO" id="GO:0005802">
    <property type="term" value="C:trans-Golgi network"/>
    <property type="evidence" value="ECO:0007669"/>
    <property type="project" value="InterPro"/>
</dbReference>
<dbReference type="CDD" id="cd14234">
    <property type="entry name" value="GAT_GGA_meta"/>
    <property type="match status" value="1"/>
</dbReference>
<evidence type="ECO:0000256" key="1">
    <source>
        <dbReference type="ARBA" id="ARBA00004150"/>
    </source>
</evidence>
<dbReference type="GO" id="GO:0006886">
    <property type="term" value="P:intracellular protein transport"/>
    <property type="evidence" value="ECO:0007669"/>
    <property type="project" value="InterPro"/>
</dbReference>
<keyword evidence="9" id="KW-1185">Reference proteome</keyword>
<dbReference type="Proteomes" id="UP001152795">
    <property type="component" value="Unassembled WGS sequence"/>
</dbReference>
<dbReference type="InterPro" id="IPR008942">
    <property type="entry name" value="ENTH_VHS"/>
</dbReference>
<dbReference type="SUPFAM" id="SSF89009">
    <property type="entry name" value="GAT-like domain"/>
    <property type="match status" value="1"/>
</dbReference>
<evidence type="ECO:0000256" key="6">
    <source>
        <dbReference type="ARBA" id="ARBA00022927"/>
    </source>
</evidence>
<dbReference type="GO" id="GO:0005769">
    <property type="term" value="C:early endosome"/>
    <property type="evidence" value="ECO:0007669"/>
    <property type="project" value="UniProtKB-SubCell"/>
</dbReference>
<dbReference type="PANTHER" id="PTHR45905">
    <property type="entry name" value="GOLGI-LOCALIZED, GAMMA-ADAPTIN EAR CONTAINING, ARF BINDING PROTEIN"/>
    <property type="match status" value="1"/>
</dbReference>
<dbReference type="InterPro" id="IPR004152">
    <property type="entry name" value="GAT_dom"/>
</dbReference>
<gene>
    <name evidence="8" type="ORF">PACLA_8A088471</name>
</gene>
<evidence type="ECO:0000256" key="7">
    <source>
        <dbReference type="SAM" id="MobiDB-lite"/>
    </source>
</evidence>
<keyword evidence="5" id="KW-0832">Ubl conjugation</keyword>
<dbReference type="PROSITE" id="PS50179">
    <property type="entry name" value="VHS"/>
    <property type="match status" value="1"/>
</dbReference>
<dbReference type="Gene3D" id="1.20.58.160">
    <property type="match status" value="1"/>
</dbReference>
<dbReference type="AlphaFoldDB" id="A0A6S7LS69"/>
<evidence type="ECO:0000256" key="2">
    <source>
        <dbReference type="ARBA" id="ARBA00004412"/>
    </source>
</evidence>
<feature type="non-terminal residue" evidence="8">
    <location>
        <position position="1"/>
    </location>
</feature>
<name>A0A6S7LS69_PARCT</name>
<evidence type="ECO:0000313" key="9">
    <source>
        <dbReference type="Proteomes" id="UP001152795"/>
    </source>
</evidence>
<dbReference type="Pfam" id="PF03127">
    <property type="entry name" value="GAT"/>
    <property type="match status" value="1"/>
</dbReference>
<evidence type="ECO:0000313" key="8">
    <source>
        <dbReference type="EMBL" id="CAB4042133.1"/>
    </source>
</evidence>
<feature type="compositionally biased region" description="Low complexity" evidence="7">
    <location>
        <begin position="256"/>
        <end position="279"/>
    </location>
</feature>
<evidence type="ECO:0000256" key="3">
    <source>
        <dbReference type="ARBA" id="ARBA00008099"/>
    </source>
</evidence>
<dbReference type="GO" id="GO:0043130">
    <property type="term" value="F:ubiquitin binding"/>
    <property type="evidence" value="ECO:0007669"/>
    <property type="project" value="InterPro"/>
</dbReference>
<dbReference type="EMBL" id="CACRXK020029519">
    <property type="protein sequence ID" value="CAB4042133.1"/>
    <property type="molecule type" value="Genomic_DNA"/>
</dbReference>
<protein>
    <submittedName>
        <fullName evidence="8">ADP-ribosylation factor-binding GGA1 isoform X1</fullName>
    </submittedName>
</protein>
<dbReference type="InterPro" id="IPR038425">
    <property type="entry name" value="GAT_sf"/>
</dbReference>
<reference evidence="8" key="1">
    <citation type="submission" date="2020-04" db="EMBL/GenBank/DDBJ databases">
        <authorList>
            <person name="Alioto T."/>
            <person name="Alioto T."/>
            <person name="Gomez Garrido J."/>
        </authorList>
    </citation>
    <scope>NUCLEOTIDE SEQUENCE</scope>
    <source>
        <strain evidence="8">A484AB</strain>
    </source>
</reference>
<comment type="subcellular location">
    <subcellularLocation>
        <location evidence="2">Early endosome</location>
    </subcellularLocation>
    <subcellularLocation>
        <location evidence="1">Golgi apparatus</location>
        <location evidence="1">trans-Golgi network membrane</location>
        <topology evidence="1">Peripheral membrane protein</topology>
    </subcellularLocation>
</comment>
<dbReference type="FunFam" id="1.20.5.170:FF:000023">
    <property type="entry name" value="ADP-ribosylation factor-binding protein GGA3 isoform X1"/>
    <property type="match status" value="1"/>
</dbReference>
<evidence type="ECO:0000256" key="4">
    <source>
        <dbReference type="ARBA" id="ARBA00022448"/>
    </source>
</evidence>
<dbReference type="PANTHER" id="PTHR45905:SF1">
    <property type="entry name" value="GOLGI-LOCALIZED, GAMMA-ADAPTIN EAR CONTAINING, ARF BINDING PROTEIN"/>
    <property type="match status" value="1"/>
</dbReference>
<dbReference type="InterPro" id="IPR041198">
    <property type="entry name" value="GGA_N-GAT"/>
</dbReference>
<proteinExistence type="inferred from homology"/>
<feature type="non-terminal residue" evidence="8">
    <location>
        <position position="291"/>
    </location>
</feature>
<dbReference type="InterPro" id="IPR002014">
    <property type="entry name" value="VHS_dom"/>
</dbReference>
<sequence length="291" mass="32644">VLEACVKSCGQKYHQEIGKFRFLNELIKLLSNKYDGPRTSQPVKHKIIELFYSWSVGLPSEPKIQEAYLMLKRQGVVVVDPHLPSQIEQYKPTPQPRMAVFEDDEKSKLLARLLASKHPDDLQAANRLIKNMVRQDEIREEKLSLRVQELEMVQNNTKLLKEMLSHYSSGTPNSDVELMKELYDSCEKLRTDLFKLAGTATEEGDDSLSEILRANDDLTKVIEDYRRVMGVPGEPRSTVPPPTSSTTQSAPDVVNSSEPSSNISSLIDLDIGSSIPSSGNGDMLSNDLQDL</sequence>
<keyword evidence="4" id="KW-0813">Transport</keyword>
<dbReference type="Pfam" id="PF00790">
    <property type="entry name" value="VHS"/>
    <property type="match status" value="1"/>
</dbReference>
<comment type="similarity">
    <text evidence="3">Belongs to the GGA protein family.</text>
</comment>
<dbReference type="SUPFAM" id="SSF48464">
    <property type="entry name" value="ENTH/VHS domain"/>
    <property type="match status" value="1"/>
</dbReference>
<dbReference type="PROSITE" id="PS50909">
    <property type="entry name" value="GAT"/>
    <property type="match status" value="1"/>
</dbReference>
<feature type="region of interest" description="Disordered" evidence="7">
    <location>
        <begin position="229"/>
        <end position="291"/>
    </location>
</feature>
<accession>A0A6S7LS69</accession>
<dbReference type="GO" id="GO:0006893">
    <property type="term" value="P:Golgi to plasma membrane transport"/>
    <property type="evidence" value="ECO:0007669"/>
    <property type="project" value="TreeGrafter"/>
</dbReference>
<keyword evidence="6" id="KW-0653">Protein transport</keyword>
<dbReference type="GO" id="GO:0031267">
    <property type="term" value="F:small GTPase binding"/>
    <property type="evidence" value="ECO:0007669"/>
    <property type="project" value="InterPro"/>
</dbReference>
<organism evidence="8 9">
    <name type="scientific">Paramuricea clavata</name>
    <name type="common">Red gorgonian</name>
    <name type="synonym">Violescent sea-whip</name>
    <dbReference type="NCBI Taxonomy" id="317549"/>
    <lineage>
        <taxon>Eukaryota</taxon>
        <taxon>Metazoa</taxon>
        <taxon>Cnidaria</taxon>
        <taxon>Anthozoa</taxon>
        <taxon>Octocorallia</taxon>
        <taxon>Malacalcyonacea</taxon>
        <taxon>Plexauridae</taxon>
        <taxon>Paramuricea</taxon>
    </lineage>
</organism>
<dbReference type="InterPro" id="IPR027422">
    <property type="entry name" value="GGA1-3"/>
</dbReference>
<dbReference type="Pfam" id="PF18308">
    <property type="entry name" value="GGA_N-GAT"/>
    <property type="match status" value="1"/>
</dbReference>